<sequence>MQTATLEAFETERPRLLNVAYRLTGSVVDAEDAVQDAWLRLERTDADISNLQAWLTTVVSRLCLDRLGSAAKRRETYVGQWLPEPVVTAFDAKDDPLSALVRDEDARFAALVVLEVLPPAQRVAFVLHDAFDVPFDEIAEVLDVDPANARQLASRARKAVAEPPPPVTDEEHLAAVTRFVEAMATGDLKTIIATLHPDAIVMGDANGTTNTAVNVIHGAEKFARFYIGLMNRYGPDALLAMTPVLVNGELGFVTYGWTGETDKLSSPPRVAAFAVRDGKVCASYDIANPGKQGGVKLPDWPARP</sequence>
<dbReference type="PANTHER" id="PTHR30173:SF36">
    <property type="entry name" value="ECF RNA POLYMERASE SIGMA FACTOR SIGJ"/>
    <property type="match status" value="1"/>
</dbReference>
<dbReference type="NCBIfam" id="TIGR02937">
    <property type="entry name" value="sigma70-ECF"/>
    <property type="match status" value="1"/>
</dbReference>
<dbReference type="Proteomes" id="UP001257739">
    <property type="component" value="Unassembled WGS sequence"/>
</dbReference>
<dbReference type="Pfam" id="PF08281">
    <property type="entry name" value="Sigma70_r4_2"/>
    <property type="match status" value="1"/>
</dbReference>
<dbReference type="Gene3D" id="3.10.450.50">
    <property type="match status" value="1"/>
</dbReference>
<evidence type="ECO:0000256" key="3">
    <source>
        <dbReference type="ARBA" id="ARBA00023015"/>
    </source>
</evidence>
<accession>A0ABU1UJW0</accession>
<dbReference type="InterPro" id="IPR013249">
    <property type="entry name" value="RNA_pol_sigma70_r4_t2"/>
</dbReference>
<keyword evidence="4" id="KW-0731">Sigma factor</keyword>
<dbReference type="SUPFAM" id="SSF88946">
    <property type="entry name" value="Sigma2 domain of RNA polymerase sigma factors"/>
    <property type="match status" value="1"/>
</dbReference>
<evidence type="ECO:0000256" key="1">
    <source>
        <dbReference type="ARBA" id="ARBA00010641"/>
    </source>
</evidence>
<evidence type="ECO:0000259" key="6">
    <source>
        <dbReference type="Pfam" id="PF04542"/>
    </source>
</evidence>
<organism evidence="9 10">
    <name type="scientific">Aeromicrobium panaciterrae</name>
    <dbReference type="NCBI Taxonomy" id="363861"/>
    <lineage>
        <taxon>Bacteria</taxon>
        <taxon>Bacillati</taxon>
        <taxon>Actinomycetota</taxon>
        <taxon>Actinomycetes</taxon>
        <taxon>Propionibacteriales</taxon>
        <taxon>Nocardioidaceae</taxon>
        <taxon>Aeromicrobium</taxon>
    </lineage>
</organism>
<dbReference type="Gene3D" id="1.10.10.10">
    <property type="entry name" value="Winged helix-like DNA-binding domain superfamily/Winged helix DNA-binding domain"/>
    <property type="match status" value="1"/>
</dbReference>
<keyword evidence="10" id="KW-1185">Reference proteome</keyword>
<evidence type="ECO:0000256" key="2">
    <source>
        <dbReference type="ARBA" id="ARBA00011344"/>
    </source>
</evidence>
<dbReference type="InterPro" id="IPR007627">
    <property type="entry name" value="RNA_pol_sigma70_r2"/>
</dbReference>
<comment type="similarity">
    <text evidence="1">Belongs to the sigma-70 factor family. ECF subfamily.</text>
</comment>
<dbReference type="InterPro" id="IPR013325">
    <property type="entry name" value="RNA_pol_sigma_r2"/>
</dbReference>
<comment type="caution">
    <text evidence="9">The sequence shown here is derived from an EMBL/GenBank/DDBJ whole genome shotgun (WGS) entry which is preliminary data.</text>
</comment>
<dbReference type="Pfam" id="PF12680">
    <property type="entry name" value="SnoaL_2"/>
    <property type="match status" value="1"/>
</dbReference>
<gene>
    <name evidence="9" type="ORF">J2X11_000302</name>
</gene>
<evidence type="ECO:0000256" key="4">
    <source>
        <dbReference type="ARBA" id="ARBA00023082"/>
    </source>
</evidence>
<feature type="domain" description="RNA polymerase sigma-70 region 2" evidence="6">
    <location>
        <begin position="9"/>
        <end position="71"/>
    </location>
</feature>
<comment type="subunit">
    <text evidence="2">Interacts transiently with the RNA polymerase catalytic core formed by RpoA, RpoB, RpoC and RpoZ (2 alpha, 1 beta, 1 beta' and 1 omega subunit) to form the RNA polymerase holoenzyme that can initiate transcription.</text>
</comment>
<evidence type="ECO:0000259" key="8">
    <source>
        <dbReference type="Pfam" id="PF12680"/>
    </source>
</evidence>
<dbReference type="EMBL" id="JAVDWH010000001">
    <property type="protein sequence ID" value="MDR7085463.1"/>
    <property type="molecule type" value="Genomic_DNA"/>
</dbReference>
<dbReference type="InterPro" id="IPR014284">
    <property type="entry name" value="RNA_pol_sigma-70_dom"/>
</dbReference>
<protein>
    <submittedName>
        <fullName evidence="9">RNA polymerase sigma-70 factor (ECF subfamily)</fullName>
    </submittedName>
</protein>
<name>A0ABU1UJW0_9ACTN</name>
<keyword evidence="3" id="KW-0805">Transcription regulation</keyword>
<dbReference type="PANTHER" id="PTHR30173">
    <property type="entry name" value="SIGMA 19 FACTOR"/>
    <property type="match status" value="1"/>
</dbReference>
<evidence type="ECO:0000256" key="5">
    <source>
        <dbReference type="ARBA" id="ARBA00023163"/>
    </source>
</evidence>
<feature type="domain" description="SnoaL-like" evidence="8">
    <location>
        <begin position="176"/>
        <end position="281"/>
    </location>
</feature>
<dbReference type="SUPFAM" id="SSF54427">
    <property type="entry name" value="NTF2-like"/>
    <property type="match status" value="1"/>
</dbReference>
<evidence type="ECO:0000259" key="7">
    <source>
        <dbReference type="Pfam" id="PF08281"/>
    </source>
</evidence>
<reference evidence="9 10" key="1">
    <citation type="submission" date="2023-07" db="EMBL/GenBank/DDBJ databases">
        <title>Sorghum-associated microbial communities from plants grown in Nebraska, USA.</title>
        <authorList>
            <person name="Schachtman D."/>
        </authorList>
    </citation>
    <scope>NUCLEOTIDE SEQUENCE [LARGE SCALE GENOMIC DNA]</scope>
    <source>
        <strain evidence="9 10">BE248</strain>
    </source>
</reference>
<dbReference type="InterPro" id="IPR013324">
    <property type="entry name" value="RNA_pol_sigma_r3/r4-like"/>
</dbReference>
<dbReference type="SUPFAM" id="SSF88659">
    <property type="entry name" value="Sigma3 and sigma4 domains of RNA polymerase sigma factors"/>
    <property type="match status" value="1"/>
</dbReference>
<feature type="domain" description="RNA polymerase sigma factor 70 region 4 type 2" evidence="7">
    <location>
        <begin position="111"/>
        <end position="159"/>
    </location>
</feature>
<dbReference type="Pfam" id="PF04542">
    <property type="entry name" value="Sigma70_r2"/>
    <property type="match status" value="1"/>
</dbReference>
<evidence type="ECO:0000313" key="9">
    <source>
        <dbReference type="EMBL" id="MDR7085463.1"/>
    </source>
</evidence>
<keyword evidence="5" id="KW-0804">Transcription</keyword>
<dbReference type="RefSeq" id="WP_309965821.1">
    <property type="nucleotide sequence ID" value="NZ_JAVDWH010000001.1"/>
</dbReference>
<dbReference type="InterPro" id="IPR036388">
    <property type="entry name" value="WH-like_DNA-bd_sf"/>
</dbReference>
<dbReference type="Gene3D" id="1.10.1740.10">
    <property type="match status" value="1"/>
</dbReference>
<proteinExistence type="inferred from homology"/>
<dbReference type="InterPro" id="IPR037401">
    <property type="entry name" value="SnoaL-like"/>
</dbReference>
<evidence type="ECO:0000313" key="10">
    <source>
        <dbReference type="Proteomes" id="UP001257739"/>
    </source>
</evidence>
<dbReference type="InterPro" id="IPR032710">
    <property type="entry name" value="NTF2-like_dom_sf"/>
</dbReference>
<dbReference type="NCBIfam" id="NF007214">
    <property type="entry name" value="PRK09636.1"/>
    <property type="match status" value="1"/>
</dbReference>
<dbReference type="InterPro" id="IPR052704">
    <property type="entry name" value="ECF_Sigma-70_Domain"/>
</dbReference>